<evidence type="ECO:0000313" key="4">
    <source>
        <dbReference type="EMBL" id="NHB89170.1"/>
    </source>
</evidence>
<comment type="similarity">
    <text evidence="1">Belongs to the NodU/CmcH family.</text>
</comment>
<reference evidence="4 5" key="1">
    <citation type="submission" date="2018-02" db="EMBL/GenBank/DDBJ databases">
        <authorList>
            <person name="Machado R.A."/>
        </authorList>
    </citation>
    <scope>NUCLEOTIDE SEQUENCE [LARGE SCALE GENOMIC DNA]</scope>
    <source>
        <strain evidence="4 5">T327</strain>
    </source>
</reference>
<protein>
    <recommendedName>
        <fullName evidence="6">Carbamoyltransferase</fullName>
    </recommendedName>
</protein>
<keyword evidence="5" id="KW-1185">Reference proteome</keyword>
<dbReference type="PANTHER" id="PTHR34847">
    <property type="entry name" value="NODULATION PROTEIN U"/>
    <property type="match status" value="1"/>
</dbReference>
<dbReference type="Gene3D" id="3.30.420.40">
    <property type="match status" value="2"/>
</dbReference>
<evidence type="ECO:0000259" key="3">
    <source>
        <dbReference type="Pfam" id="PF16861"/>
    </source>
</evidence>
<organism evidence="4 5">
    <name type="scientific">Photorhabdus tasmaniensis</name>
    <dbReference type="NCBI Taxonomy" id="1004159"/>
    <lineage>
        <taxon>Bacteria</taxon>
        <taxon>Pseudomonadati</taxon>
        <taxon>Pseudomonadota</taxon>
        <taxon>Gammaproteobacteria</taxon>
        <taxon>Enterobacterales</taxon>
        <taxon>Morganellaceae</taxon>
        <taxon>Photorhabdus</taxon>
    </lineage>
</organism>
<name>A0ABX0GIZ4_9GAMM</name>
<dbReference type="RefSeq" id="WP_133816084.1">
    <property type="nucleotide sequence ID" value="NZ_CAWPIF010000037.1"/>
</dbReference>
<dbReference type="InterPro" id="IPR031730">
    <property type="entry name" value="Carbam_trans_C"/>
</dbReference>
<sequence>MNTHALTLLVGLDMIILGINSFFEHPSVALLKDGKLLYAIEDERITRIKHGKSYTPYKTYVPFDSIYAALKYTGIHSSEIDEVAYSYSSKLHYKQLINCFLGKRRSSFREEYAAYRSVKNFKLALQGNFELPSRYSDLLPVNGFNNAVYIEWDHHLTHAASAFYYSKMESALIVVSDGSGEKSCTSIYIGMGSSIKLLGSIDLPNSLGFFYSDFTKYLGFEPFSDEYKVMGLAAYGIQKYDEEISRVLELLPNGRYRVNYNNIKLIREIVPPRKYGGELNQKHFDLACSVQRKLEQCLESIVRHYIKVSGEKNLCLAGGTFLNVLVNDHLRRLDCVKDIYIQPGAHDAGTALGAAALSWVEKGGDAQIDYDSMFLGSKYTESEILSAIELARVKVQKIDDEKLPVVLAELLANENIVALYRGRIEFGPRALGNRSLLASPRSAKTREKLNILKDREMFRPLAPLIPVEHFDTYFDGVPNRYMMMTARAKNNAKELIPAVVHVDGTSRVQAIYKKHDSFLHDVLTIFMEKTGVPILINTSFNVRGKPIDLTPYDALASFFTVGVDYLLMDNYLIKNPSLTSE</sequence>
<evidence type="ECO:0000256" key="1">
    <source>
        <dbReference type="ARBA" id="ARBA00006129"/>
    </source>
</evidence>
<evidence type="ECO:0008006" key="6">
    <source>
        <dbReference type="Google" id="ProtNLM"/>
    </source>
</evidence>
<dbReference type="Pfam" id="PF16861">
    <property type="entry name" value="Carbam_trans_C"/>
    <property type="match status" value="1"/>
</dbReference>
<accession>A0ABX0GIZ4</accession>
<dbReference type="SUPFAM" id="SSF53067">
    <property type="entry name" value="Actin-like ATPase domain"/>
    <property type="match status" value="1"/>
</dbReference>
<dbReference type="CDD" id="cd24098">
    <property type="entry name" value="ASKHA_NBD_TobZ_N"/>
    <property type="match status" value="1"/>
</dbReference>
<dbReference type="InterPro" id="IPR003696">
    <property type="entry name" value="Carbtransf_dom"/>
</dbReference>
<dbReference type="PANTHER" id="PTHR34847:SF1">
    <property type="entry name" value="NODULATION PROTEIN U"/>
    <property type="match status" value="1"/>
</dbReference>
<dbReference type="InterPro" id="IPR038152">
    <property type="entry name" value="Carbam_trans_C_sf"/>
</dbReference>
<gene>
    <name evidence="4" type="ORF">C5471_16305</name>
</gene>
<dbReference type="Pfam" id="PF02543">
    <property type="entry name" value="Carbam_trans_N"/>
    <property type="match status" value="1"/>
</dbReference>
<evidence type="ECO:0000259" key="2">
    <source>
        <dbReference type="Pfam" id="PF02543"/>
    </source>
</evidence>
<dbReference type="Proteomes" id="UP000697802">
    <property type="component" value="Unassembled WGS sequence"/>
</dbReference>
<proteinExistence type="inferred from homology"/>
<dbReference type="Gene3D" id="3.90.870.20">
    <property type="entry name" value="Carbamoyltransferase, C-terminal domain"/>
    <property type="match status" value="1"/>
</dbReference>
<dbReference type="EMBL" id="PUJU01000037">
    <property type="protein sequence ID" value="NHB89170.1"/>
    <property type="molecule type" value="Genomic_DNA"/>
</dbReference>
<dbReference type="InterPro" id="IPR051338">
    <property type="entry name" value="NodU/CmcH_Carbamoyltrnsfr"/>
</dbReference>
<feature type="domain" description="Carbamoyltransferase" evidence="2">
    <location>
        <begin position="16"/>
        <end position="355"/>
    </location>
</feature>
<dbReference type="InterPro" id="IPR043129">
    <property type="entry name" value="ATPase_NBD"/>
</dbReference>
<evidence type="ECO:0000313" key="5">
    <source>
        <dbReference type="Proteomes" id="UP000697802"/>
    </source>
</evidence>
<comment type="caution">
    <text evidence="4">The sequence shown here is derived from an EMBL/GenBank/DDBJ whole genome shotgun (WGS) entry which is preliminary data.</text>
</comment>
<feature type="domain" description="Carbamoyltransferase C-terminal" evidence="3">
    <location>
        <begin position="408"/>
        <end position="574"/>
    </location>
</feature>